<dbReference type="SUPFAM" id="SSF56988">
    <property type="entry name" value="Anthrax protective antigen"/>
    <property type="match status" value="2"/>
</dbReference>
<feature type="compositionally biased region" description="Polar residues" evidence="5">
    <location>
        <begin position="551"/>
        <end position="560"/>
    </location>
</feature>
<feature type="domain" description="Fibronectin type-III" evidence="6">
    <location>
        <begin position="560"/>
        <end position="657"/>
    </location>
</feature>
<gene>
    <name evidence="8" type="ORF">ACFPQA_03055</name>
</gene>
<dbReference type="SMART" id="SM00758">
    <property type="entry name" value="PA14"/>
    <property type="match status" value="2"/>
</dbReference>
<dbReference type="InterPro" id="IPR003961">
    <property type="entry name" value="FN3_dom"/>
</dbReference>
<organism evidence="8 9">
    <name type="scientific">Marinobacter koreensis</name>
    <dbReference type="NCBI Taxonomy" id="335974"/>
    <lineage>
        <taxon>Bacteria</taxon>
        <taxon>Pseudomonadati</taxon>
        <taxon>Pseudomonadota</taxon>
        <taxon>Gammaproteobacteria</taxon>
        <taxon>Pseudomonadales</taxon>
        <taxon>Marinobacteraceae</taxon>
        <taxon>Marinobacter</taxon>
    </lineage>
</organism>
<evidence type="ECO:0000313" key="9">
    <source>
        <dbReference type="Proteomes" id="UP001596055"/>
    </source>
</evidence>
<dbReference type="InterPro" id="IPR011658">
    <property type="entry name" value="PA14_dom"/>
</dbReference>
<keyword evidence="4" id="KW-0106">Calcium</keyword>
<dbReference type="PROSITE" id="PS51820">
    <property type="entry name" value="PA14"/>
    <property type="match status" value="2"/>
</dbReference>
<dbReference type="InterPro" id="IPR013783">
    <property type="entry name" value="Ig-like_fold"/>
</dbReference>
<dbReference type="RefSeq" id="WP_248155341.1">
    <property type="nucleotide sequence ID" value="NZ_JAKZAJ010000001.1"/>
</dbReference>
<evidence type="ECO:0000256" key="2">
    <source>
        <dbReference type="ARBA" id="ARBA00022525"/>
    </source>
</evidence>
<dbReference type="InterPro" id="IPR059100">
    <property type="entry name" value="TSP3_bac"/>
</dbReference>
<reference evidence="9" key="1">
    <citation type="journal article" date="2019" name="Int. J. Syst. Evol. Microbiol.">
        <title>The Global Catalogue of Microorganisms (GCM) 10K type strain sequencing project: providing services to taxonomists for standard genome sequencing and annotation.</title>
        <authorList>
            <consortium name="The Broad Institute Genomics Platform"/>
            <consortium name="The Broad Institute Genome Sequencing Center for Infectious Disease"/>
            <person name="Wu L."/>
            <person name="Ma J."/>
        </authorList>
    </citation>
    <scope>NUCLEOTIDE SEQUENCE [LARGE SCALE GENOMIC DNA]</scope>
    <source>
        <strain evidence="9">CGMCC 4.1799</strain>
    </source>
</reference>
<evidence type="ECO:0000259" key="6">
    <source>
        <dbReference type="PROSITE" id="PS50853"/>
    </source>
</evidence>
<comment type="subcellular location">
    <subcellularLocation>
        <location evidence="1">Secreted</location>
    </subcellularLocation>
</comment>
<keyword evidence="3" id="KW-0732">Signal</keyword>
<dbReference type="Pfam" id="PF07691">
    <property type="entry name" value="PA14"/>
    <property type="match status" value="2"/>
</dbReference>
<evidence type="ECO:0000256" key="4">
    <source>
        <dbReference type="ARBA" id="ARBA00022837"/>
    </source>
</evidence>
<dbReference type="Gene3D" id="3.90.182.10">
    <property type="entry name" value="Toxin - Anthrax Protective Antigen,domain 1"/>
    <property type="match status" value="2"/>
</dbReference>
<evidence type="ECO:0000256" key="5">
    <source>
        <dbReference type="SAM" id="MobiDB-lite"/>
    </source>
</evidence>
<dbReference type="PANTHER" id="PTHR46769:SF2">
    <property type="entry name" value="FIBROCYSTIN-L ISOFORM 2 PRECURSOR-RELATED"/>
    <property type="match status" value="1"/>
</dbReference>
<dbReference type="PROSITE" id="PS51257">
    <property type="entry name" value="PROKAR_LIPOPROTEIN"/>
    <property type="match status" value="1"/>
</dbReference>
<dbReference type="InterPro" id="IPR036116">
    <property type="entry name" value="FN3_sf"/>
</dbReference>
<feature type="domain" description="PA14" evidence="7">
    <location>
        <begin position="347"/>
        <end position="492"/>
    </location>
</feature>
<accession>A0ABW0RHX9</accession>
<comment type="caution">
    <text evidence="8">The sequence shown here is derived from an EMBL/GenBank/DDBJ whole genome shotgun (WGS) entry which is preliminary data.</text>
</comment>
<dbReference type="EMBL" id="JBHSNL010000001">
    <property type="protein sequence ID" value="MFC5544018.1"/>
    <property type="molecule type" value="Genomic_DNA"/>
</dbReference>
<dbReference type="Proteomes" id="UP001596055">
    <property type="component" value="Unassembled WGS sequence"/>
</dbReference>
<dbReference type="Pfam" id="PF18884">
    <property type="entry name" value="TSP3_bac"/>
    <property type="match status" value="2"/>
</dbReference>
<evidence type="ECO:0000259" key="7">
    <source>
        <dbReference type="PROSITE" id="PS51820"/>
    </source>
</evidence>
<evidence type="ECO:0000313" key="8">
    <source>
        <dbReference type="EMBL" id="MFC5544018.1"/>
    </source>
</evidence>
<dbReference type="InterPro" id="IPR052387">
    <property type="entry name" value="Fibrocystin"/>
</dbReference>
<sequence>MFNYRLAMACSVIILVTGCQTWRPFDAGQYPPTAALPETSTPGEVELYYWDGISGTTTSDLKGLATFPDNPDEVVKISSLSSPVNRGDNYGSLVRGYIIPPATGTYTFWVSGDDQTEFWLSSSSQPDQKDLVAAVYGSTSFQDYAKYSSQKSANIDLIAGSRHYFEIIHKEGGGGDHFSVAWAGPGFSQSIISGDALASYAQPSSAGSSESPQETYRKGYAAGYLDSSEGLKYAPIFPMPDSDGDGLYDNWEVANGLDPTDPTDATSDPDNDLLAAADEFLLGTSENNPDTDGDGIPDGDEYALNMDPLDPSDAGKDFDGDGVTNLQEYLAGTDINVPDTPASDQQVLTTGFVGQYFSGMNFDTFILAKSEAEIQFSVGSGSFIPEQPVNRFSARWFGTFTAPHQSGTNNYTFTIRTDDGARLYADGTPIISAWKDQGPTTYTSTMSLDASQTVDLMMEYYENGGGAVAELSIRDDSANTNLSPMEIVQSPDLSASTMVDSDSDGIPDTWELRNGLDPWTDDASGINNSQNVTNLSAYQSGLSPWTLQPVETPSSTTIDQVGSGSTTSSTTGTVTLSWTAPLTRTDGSSISLSEIQSYEVLYGTAADNLSELKVVDGSQTSTEISGLSSGTWYFSVRVVDINGLKSEGSAVQSYTVP</sequence>
<dbReference type="SUPFAM" id="SSF49265">
    <property type="entry name" value="Fibronectin type III"/>
    <property type="match status" value="1"/>
</dbReference>
<evidence type="ECO:0000256" key="1">
    <source>
        <dbReference type="ARBA" id="ARBA00004613"/>
    </source>
</evidence>
<proteinExistence type="predicted"/>
<feature type="compositionally biased region" description="Low complexity" evidence="5">
    <location>
        <begin position="258"/>
        <end position="268"/>
    </location>
</feature>
<protein>
    <submittedName>
        <fullName evidence="8">PA14 domain-containing protein</fullName>
    </submittedName>
</protein>
<keyword evidence="2" id="KW-0964">Secreted</keyword>
<dbReference type="Gene3D" id="2.60.40.10">
    <property type="entry name" value="Immunoglobulins"/>
    <property type="match status" value="1"/>
</dbReference>
<dbReference type="CDD" id="cd00063">
    <property type="entry name" value="FN3"/>
    <property type="match status" value="1"/>
</dbReference>
<feature type="domain" description="PA14" evidence="7">
    <location>
        <begin position="39"/>
        <end position="196"/>
    </location>
</feature>
<dbReference type="InterPro" id="IPR037524">
    <property type="entry name" value="PA14/GLEYA"/>
</dbReference>
<feature type="region of interest" description="Disordered" evidence="5">
    <location>
        <begin position="551"/>
        <end position="572"/>
    </location>
</feature>
<dbReference type="PROSITE" id="PS50853">
    <property type="entry name" value="FN3"/>
    <property type="match status" value="1"/>
</dbReference>
<evidence type="ECO:0000256" key="3">
    <source>
        <dbReference type="ARBA" id="ARBA00022729"/>
    </source>
</evidence>
<feature type="compositionally biased region" description="Low complexity" evidence="5">
    <location>
        <begin position="561"/>
        <end position="572"/>
    </location>
</feature>
<feature type="region of interest" description="Disordered" evidence="5">
    <location>
        <begin position="247"/>
        <end position="271"/>
    </location>
</feature>
<dbReference type="PANTHER" id="PTHR46769">
    <property type="entry name" value="POLYCYSTIC KIDNEY AND HEPATIC DISEASE 1 (AUTOSOMAL RECESSIVE)-LIKE 1"/>
    <property type="match status" value="1"/>
</dbReference>
<keyword evidence="9" id="KW-1185">Reference proteome</keyword>
<name>A0ABW0RHX9_9GAMM</name>